<evidence type="ECO:0000313" key="2">
    <source>
        <dbReference type="EMBL" id="STX32225.1"/>
    </source>
</evidence>
<name>A0A378IBS9_9GAMM</name>
<gene>
    <name evidence="1" type="ORF">Lbir_0220</name>
    <name evidence="2" type="ORF">NCTC12437_02006</name>
</gene>
<dbReference type="AlphaFoldDB" id="A0A378IBS9"/>
<keyword evidence="3" id="KW-1185">Reference proteome</keyword>
<accession>A0A378IBS9</accession>
<dbReference type="OrthoDB" id="5641453at2"/>
<evidence type="ECO:0008006" key="5">
    <source>
        <dbReference type="Google" id="ProtNLM"/>
    </source>
</evidence>
<dbReference type="Proteomes" id="UP000255066">
    <property type="component" value="Unassembled WGS sequence"/>
</dbReference>
<dbReference type="EMBL" id="LNXT01000001">
    <property type="protein sequence ID" value="KTC76151.1"/>
    <property type="molecule type" value="Genomic_DNA"/>
</dbReference>
<organism evidence="2 4">
    <name type="scientific">Legionella birminghamensis</name>
    <dbReference type="NCBI Taxonomy" id="28083"/>
    <lineage>
        <taxon>Bacteria</taxon>
        <taxon>Pseudomonadati</taxon>
        <taxon>Pseudomonadota</taxon>
        <taxon>Gammaproteobacteria</taxon>
        <taxon>Legionellales</taxon>
        <taxon>Legionellaceae</taxon>
        <taxon>Legionella</taxon>
    </lineage>
</organism>
<dbReference type="EMBL" id="UGNW01000001">
    <property type="protein sequence ID" value="STX32225.1"/>
    <property type="molecule type" value="Genomic_DNA"/>
</dbReference>
<reference evidence="1 3" key="1">
    <citation type="submission" date="2015-11" db="EMBL/GenBank/DDBJ databases">
        <title>Genomic analysis of 38 Legionella species identifies large and diverse effector repertoires.</title>
        <authorList>
            <person name="Burstein D."/>
            <person name="Amaro F."/>
            <person name="Zusman T."/>
            <person name="Lifshitz Z."/>
            <person name="Cohen O."/>
            <person name="Gilbert J.A."/>
            <person name="Pupko T."/>
            <person name="Shuman H.A."/>
            <person name="Segal G."/>
        </authorList>
    </citation>
    <scope>NUCLEOTIDE SEQUENCE [LARGE SCALE GENOMIC DNA]</scope>
    <source>
        <strain evidence="1 3">CDC#1407-AL-14</strain>
    </source>
</reference>
<sequence>MPFKIPSLEQLIFATKNINTTYKEAREEHAKQQYWFTKLLASQNLTRTANSSFVEAVGRSIYRYKGTYHNIDKRFKPEKKADLSESALAPEINLEQRKNDFLTNVLAGTCIYVLHKITSEYGKEEKAANSKLAETILKIFDIKKISDIPEKTRVDTLNDLHDYIEIMGQNSDLPLRWHEGFPDDTALMNDLFAIIKTMAPNAVQHTAQKESSTLTLN</sequence>
<proteinExistence type="predicted"/>
<dbReference type="Proteomes" id="UP000054735">
    <property type="component" value="Unassembled WGS sequence"/>
</dbReference>
<protein>
    <recommendedName>
        <fullName evidence="5">Dot/Icm T4SS effector</fullName>
    </recommendedName>
</protein>
<evidence type="ECO:0000313" key="4">
    <source>
        <dbReference type="Proteomes" id="UP000255066"/>
    </source>
</evidence>
<evidence type="ECO:0000313" key="3">
    <source>
        <dbReference type="Proteomes" id="UP000054735"/>
    </source>
</evidence>
<dbReference type="RefSeq" id="WP_058522331.1">
    <property type="nucleotide sequence ID" value="NZ_CAAAHV010000052.1"/>
</dbReference>
<reference evidence="2 4" key="2">
    <citation type="submission" date="2018-06" db="EMBL/GenBank/DDBJ databases">
        <authorList>
            <consortium name="Pathogen Informatics"/>
            <person name="Doyle S."/>
        </authorList>
    </citation>
    <scope>NUCLEOTIDE SEQUENCE [LARGE SCALE GENOMIC DNA]</scope>
    <source>
        <strain evidence="2 4">NCTC12437</strain>
    </source>
</reference>
<evidence type="ECO:0000313" key="1">
    <source>
        <dbReference type="EMBL" id="KTC76151.1"/>
    </source>
</evidence>